<evidence type="ECO:0000313" key="2">
    <source>
        <dbReference type="EMBL" id="CAL0304680.1"/>
    </source>
</evidence>
<keyword evidence="3" id="KW-1185">Reference proteome</keyword>
<protein>
    <submittedName>
        <fullName evidence="2">Uncharacterized protein</fullName>
    </submittedName>
</protein>
<evidence type="ECO:0000313" key="3">
    <source>
        <dbReference type="Proteomes" id="UP001497480"/>
    </source>
</evidence>
<comment type="caution">
    <text evidence="2">The sequence shown here is derived from an EMBL/GenBank/DDBJ whole genome shotgun (WGS) entry which is preliminary data.</text>
</comment>
<reference evidence="2 3" key="1">
    <citation type="submission" date="2024-03" db="EMBL/GenBank/DDBJ databases">
        <authorList>
            <person name="Martinez-Hernandez J."/>
        </authorList>
    </citation>
    <scope>NUCLEOTIDE SEQUENCE [LARGE SCALE GENOMIC DNA]</scope>
</reference>
<dbReference type="EMBL" id="CAXHTB010000004">
    <property type="protein sequence ID" value="CAL0304680.1"/>
    <property type="molecule type" value="Genomic_DNA"/>
</dbReference>
<proteinExistence type="predicted"/>
<dbReference type="AlphaFoldDB" id="A0AAV1W5V5"/>
<sequence>MSRKKNSEMVSEDEDSDIETLESDIKQMAEKVLLYRSTLPDQLNNTLLSVLAIQRPHFPQPSLSSKPSASELNIGSGESSSLPQDPEIAKKVKLLNEKISSNCSAMPAVLKNMKDCIAKFDELDSYNAIIHPAFKRKRSG</sequence>
<feature type="region of interest" description="Disordered" evidence="1">
    <location>
        <begin position="1"/>
        <end position="22"/>
    </location>
</feature>
<evidence type="ECO:0000256" key="1">
    <source>
        <dbReference type="SAM" id="MobiDB-lite"/>
    </source>
</evidence>
<accession>A0AAV1W5V5</accession>
<dbReference type="PANTHER" id="PTHR36045:SF2">
    <property type="entry name" value="OS04G0558500 PROTEIN"/>
    <property type="match status" value="1"/>
</dbReference>
<dbReference type="PANTHER" id="PTHR36045">
    <property type="entry name" value="OS04G0558500 PROTEIN"/>
    <property type="match status" value="1"/>
</dbReference>
<name>A0AAV1W5V5_LUPLU</name>
<organism evidence="2 3">
    <name type="scientific">Lupinus luteus</name>
    <name type="common">European yellow lupine</name>
    <dbReference type="NCBI Taxonomy" id="3873"/>
    <lineage>
        <taxon>Eukaryota</taxon>
        <taxon>Viridiplantae</taxon>
        <taxon>Streptophyta</taxon>
        <taxon>Embryophyta</taxon>
        <taxon>Tracheophyta</taxon>
        <taxon>Spermatophyta</taxon>
        <taxon>Magnoliopsida</taxon>
        <taxon>eudicotyledons</taxon>
        <taxon>Gunneridae</taxon>
        <taxon>Pentapetalae</taxon>
        <taxon>rosids</taxon>
        <taxon>fabids</taxon>
        <taxon>Fabales</taxon>
        <taxon>Fabaceae</taxon>
        <taxon>Papilionoideae</taxon>
        <taxon>50 kb inversion clade</taxon>
        <taxon>genistoids sensu lato</taxon>
        <taxon>core genistoids</taxon>
        <taxon>Genisteae</taxon>
        <taxon>Lupinus</taxon>
    </lineage>
</organism>
<feature type="region of interest" description="Disordered" evidence="1">
    <location>
        <begin position="59"/>
        <end position="86"/>
    </location>
</feature>
<gene>
    <name evidence="2" type="ORF">LLUT_LOCUS5740</name>
</gene>
<feature type="compositionally biased region" description="Acidic residues" evidence="1">
    <location>
        <begin position="10"/>
        <end position="22"/>
    </location>
</feature>
<feature type="compositionally biased region" description="Polar residues" evidence="1">
    <location>
        <begin position="61"/>
        <end position="83"/>
    </location>
</feature>
<dbReference type="Proteomes" id="UP001497480">
    <property type="component" value="Unassembled WGS sequence"/>
</dbReference>